<comment type="similarity">
    <text evidence="1">Belongs to the WAPL family.</text>
</comment>
<dbReference type="Proteomes" id="UP000694701">
    <property type="component" value="Unplaced"/>
</dbReference>
<dbReference type="InterPro" id="IPR011989">
    <property type="entry name" value="ARM-like"/>
</dbReference>
<sequence length="373" mass="42503">MDLDRSCLELMIRLLELEQDDSVADQLTAKEMSRVKEKIRKLCETVHNKHLDLENITTGHLAMETLLSLTSKRAGDWFKEELRLLGGLDHIVDKVKECVENLSREEDKESLVASLWGAERCLRVLESVTVHNPENQTYLIAYKESQLIVSSARALRHCEQMIQRYSREDCMRAVIGVLLNLTHDNVLHFTKTGEQDGLIQTALDSVLKVPRYLPQEQRFDIRVLLFLEREQAAVLAEAQTDDLISEAPKPQADQSGEWKETSGEIQWVASETNDTNDKKEEEEEELDLNKALQHAGKHMEDSIVASYSALLLGCLCQESPMNVKIVRENLPKGDFSIMTEMLKKFLNFMNLTCSVGTTGQKSISRVIDYLEHC</sequence>
<dbReference type="PROSITE" id="PS51271">
    <property type="entry name" value="WAPL"/>
    <property type="match status" value="1"/>
</dbReference>
<dbReference type="Ensembl" id="ENSCCRT00020085420.1">
    <property type="protein sequence ID" value="ENSCCRP00020077901.1"/>
    <property type="gene ID" value="ENSCCRG00020035452.1"/>
</dbReference>
<evidence type="ECO:0000313" key="4">
    <source>
        <dbReference type="Ensembl" id="ENSCCRP00020077901.1"/>
    </source>
</evidence>
<dbReference type="AlphaFoldDB" id="A0A8C1W978"/>
<feature type="domain" description="WAPL" evidence="2">
    <location>
        <begin position="1"/>
        <end position="352"/>
    </location>
</feature>
<dbReference type="Gene3D" id="1.25.10.10">
    <property type="entry name" value="Leucine-rich Repeat Variant"/>
    <property type="match status" value="1"/>
</dbReference>
<evidence type="ECO:0000256" key="1">
    <source>
        <dbReference type="ARBA" id="ARBA00006854"/>
    </source>
</evidence>
<accession>A0A8C1W978</accession>
<dbReference type="InterPro" id="IPR012502">
    <property type="entry name" value="WAPL_dom"/>
</dbReference>
<dbReference type="Proteomes" id="UP000694700">
    <property type="component" value="Unplaced"/>
</dbReference>
<dbReference type="PANTHER" id="PTHR22100">
    <property type="entry name" value="WINGS APART-LIKE PROTEIN HOMOLOG"/>
    <property type="match status" value="1"/>
</dbReference>
<dbReference type="PANTHER" id="PTHR22100:SF13">
    <property type="entry name" value="WINGS APART-LIKE PROTEIN HOMOLOG"/>
    <property type="match status" value="1"/>
</dbReference>
<dbReference type="InterPro" id="IPR039874">
    <property type="entry name" value="WAPL"/>
</dbReference>
<gene>
    <name evidence="4" type="primary">LOC109056914</name>
</gene>
<proteinExistence type="inferred from homology"/>
<protein>
    <submittedName>
        <fullName evidence="3">WAPL cohesin release factor a</fullName>
    </submittedName>
</protein>
<reference evidence="3" key="1">
    <citation type="submission" date="2025-05" db="UniProtKB">
        <authorList>
            <consortium name="Ensembl"/>
        </authorList>
    </citation>
    <scope>IDENTIFICATION</scope>
</reference>
<evidence type="ECO:0000259" key="2">
    <source>
        <dbReference type="PROSITE" id="PS51271"/>
    </source>
</evidence>
<dbReference type="Ensembl" id="ENSCCRT00015066110.1">
    <property type="protein sequence ID" value="ENSCCRP00015064001.1"/>
    <property type="gene ID" value="ENSCCRG00015025754.1"/>
</dbReference>
<dbReference type="Pfam" id="PF07814">
    <property type="entry name" value="WAPL"/>
    <property type="match status" value="1"/>
</dbReference>
<evidence type="ECO:0000313" key="5">
    <source>
        <dbReference type="Proteomes" id="UP000694700"/>
    </source>
</evidence>
<organism evidence="3 5">
    <name type="scientific">Cyprinus carpio</name>
    <name type="common">Common carp</name>
    <dbReference type="NCBI Taxonomy" id="7962"/>
    <lineage>
        <taxon>Eukaryota</taxon>
        <taxon>Metazoa</taxon>
        <taxon>Chordata</taxon>
        <taxon>Craniata</taxon>
        <taxon>Vertebrata</taxon>
        <taxon>Euteleostomi</taxon>
        <taxon>Actinopterygii</taxon>
        <taxon>Neopterygii</taxon>
        <taxon>Teleostei</taxon>
        <taxon>Ostariophysi</taxon>
        <taxon>Cypriniformes</taxon>
        <taxon>Cyprinidae</taxon>
        <taxon>Cyprininae</taxon>
        <taxon>Cyprinus</taxon>
    </lineage>
</organism>
<evidence type="ECO:0000313" key="3">
    <source>
        <dbReference type="Ensembl" id="ENSCCRP00015064001.1"/>
    </source>
</evidence>
<dbReference type="InterPro" id="IPR022771">
    <property type="entry name" value="WAPL_C"/>
</dbReference>
<name>A0A8C1W978_CYPCA</name>